<dbReference type="Proteomes" id="UP000035065">
    <property type="component" value="Unassembled WGS sequence"/>
</dbReference>
<keyword evidence="9" id="KW-1185">Reference proteome</keyword>
<evidence type="ECO:0000256" key="5">
    <source>
        <dbReference type="ARBA" id="ARBA00023136"/>
    </source>
</evidence>
<sequence>MIGVKDFFDVSTPAKRFRLIAVIEAITWGLLLIGMAVKYGAGIDSATMIPGSLHGAAFVIYLIVTLLTARALKWNFKVLVLALLASIPPFFTLWFESWAKKNGHLGELSDSEFAVHEDRDTLNV</sequence>
<organism evidence="8 9">
    <name type="scientific">Gordonia neofelifaecis NRRL B-59395</name>
    <dbReference type="NCBI Taxonomy" id="644548"/>
    <lineage>
        <taxon>Bacteria</taxon>
        <taxon>Bacillati</taxon>
        <taxon>Actinomycetota</taxon>
        <taxon>Actinomycetes</taxon>
        <taxon>Mycobacteriales</taxon>
        <taxon>Gordoniaceae</taxon>
        <taxon>Gordonia</taxon>
    </lineage>
</organism>
<feature type="transmembrane region" description="Helical" evidence="6">
    <location>
        <begin position="20"/>
        <end position="41"/>
    </location>
</feature>
<evidence type="ECO:0000256" key="2">
    <source>
        <dbReference type="ARBA" id="ARBA00022475"/>
    </source>
</evidence>
<evidence type="ECO:0000256" key="6">
    <source>
        <dbReference type="SAM" id="Phobius"/>
    </source>
</evidence>
<keyword evidence="5 6" id="KW-0472">Membrane</keyword>
<dbReference type="EMBL" id="AEUD01000023">
    <property type="protein sequence ID" value="EGD53457.1"/>
    <property type="molecule type" value="Genomic_DNA"/>
</dbReference>
<dbReference type="InterPro" id="IPR023845">
    <property type="entry name" value="DUF3817_TM"/>
</dbReference>
<dbReference type="AlphaFoldDB" id="F1YPD7"/>
<keyword evidence="3 6" id="KW-0812">Transmembrane</keyword>
<reference evidence="8 9" key="1">
    <citation type="journal article" date="2011" name="J. Bacteriol.">
        <title>Draft Genome Sequence of Gordonia neofelifaecis NRRL B-59395, a Cholesterol-Degrading Actinomycete.</title>
        <authorList>
            <person name="Ge F."/>
            <person name="Li W."/>
            <person name="Chen G."/>
            <person name="Liu Y."/>
            <person name="Zhang G."/>
            <person name="Yong B."/>
            <person name="Wang Q."/>
            <person name="Wang N."/>
            <person name="Huang Z."/>
            <person name="Li W."/>
            <person name="Wang J."/>
            <person name="Wu C."/>
            <person name="Xie Q."/>
            <person name="Liu G."/>
        </authorList>
    </citation>
    <scope>NUCLEOTIDE SEQUENCE [LARGE SCALE GENOMIC DNA]</scope>
    <source>
        <strain evidence="8 9">NRRL B-59395</strain>
    </source>
</reference>
<dbReference type="Pfam" id="PF12823">
    <property type="entry name" value="DUF3817"/>
    <property type="match status" value="1"/>
</dbReference>
<feature type="domain" description="DUF3817" evidence="7">
    <location>
        <begin position="15"/>
        <end position="101"/>
    </location>
</feature>
<dbReference type="PANTHER" id="PTHR40077:SF1">
    <property type="entry name" value="MEMBRANE PROTEIN"/>
    <property type="match status" value="1"/>
</dbReference>
<dbReference type="STRING" id="644548.SCNU_18958"/>
<comment type="subcellular location">
    <subcellularLocation>
        <location evidence="1">Cell membrane</location>
        <topology evidence="1">Multi-pass membrane protein</topology>
    </subcellularLocation>
</comment>
<dbReference type="PANTHER" id="PTHR40077">
    <property type="entry name" value="MEMBRANE PROTEIN-RELATED"/>
    <property type="match status" value="1"/>
</dbReference>
<evidence type="ECO:0000256" key="1">
    <source>
        <dbReference type="ARBA" id="ARBA00004651"/>
    </source>
</evidence>
<keyword evidence="2" id="KW-1003">Cell membrane</keyword>
<evidence type="ECO:0000259" key="7">
    <source>
        <dbReference type="Pfam" id="PF12823"/>
    </source>
</evidence>
<dbReference type="eggNOG" id="ENOG5032ZYK">
    <property type="taxonomic scope" value="Bacteria"/>
</dbReference>
<evidence type="ECO:0000256" key="4">
    <source>
        <dbReference type="ARBA" id="ARBA00022989"/>
    </source>
</evidence>
<dbReference type="OrthoDB" id="3396203at2"/>
<proteinExistence type="predicted"/>
<protein>
    <submittedName>
        <fullName evidence="8">Integral membrane protein</fullName>
    </submittedName>
</protein>
<evidence type="ECO:0000313" key="9">
    <source>
        <dbReference type="Proteomes" id="UP000035065"/>
    </source>
</evidence>
<accession>F1YPD7</accession>
<evidence type="ECO:0000313" key="8">
    <source>
        <dbReference type="EMBL" id="EGD53457.1"/>
    </source>
</evidence>
<name>F1YPD7_9ACTN</name>
<feature type="transmembrane region" description="Helical" evidence="6">
    <location>
        <begin position="78"/>
        <end position="95"/>
    </location>
</feature>
<gene>
    <name evidence="8" type="ORF">SCNU_18958</name>
</gene>
<feature type="transmembrane region" description="Helical" evidence="6">
    <location>
        <begin position="53"/>
        <end position="72"/>
    </location>
</feature>
<keyword evidence="4 6" id="KW-1133">Transmembrane helix</keyword>
<evidence type="ECO:0000256" key="3">
    <source>
        <dbReference type="ARBA" id="ARBA00022692"/>
    </source>
</evidence>
<dbReference type="NCBIfam" id="TIGR03954">
    <property type="entry name" value="integ_memb_HG"/>
    <property type="match status" value="1"/>
</dbReference>
<comment type="caution">
    <text evidence="8">The sequence shown here is derived from an EMBL/GenBank/DDBJ whole genome shotgun (WGS) entry which is preliminary data.</text>
</comment>
<dbReference type="GO" id="GO:0005886">
    <property type="term" value="C:plasma membrane"/>
    <property type="evidence" value="ECO:0007669"/>
    <property type="project" value="UniProtKB-SubCell"/>
</dbReference>